<dbReference type="RefSeq" id="WP_147031127.1">
    <property type="nucleotide sequence ID" value="NZ_CP042436.1"/>
</dbReference>
<sequence length="112" mass="13698">MKRKLLIIVTVIILLSNLPFWDFFLLENYTYSNIDGTFLYSEEANKGKSFSMCERKYGVFLCQHPDKDRGDNRLYRTFTIKPWRFWQWRQFIFHSERFTLPYLEPPKDTNKP</sequence>
<dbReference type="KEGG" id="mgin:FRZ54_08085"/>
<name>A0A5B8UTU4_9SPHI</name>
<dbReference type="OrthoDB" id="771644at2"/>
<dbReference type="Proteomes" id="UP000321479">
    <property type="component" value="Chromosome"/>
</dbReference>
<dbReference type="AlphaFoldDB" id="A0A5B8UTU4"/>
<keyword evidence="2" id="KW-1185">Reference proteome</keyword>
<proteinExistence type="predicted"/>
<evidence type="ECO:0000313" key="1">
    <source>
        <dbReference type="EMBL" id="QEC62550.1"/>
    </source>
</evidence>
<protein>
    <submittedName>
        <fullName evidence="1">Uncharacterized protein</fullName>
    </submittedName>
</protein>
<accession>A0A5B8UTU4</accession>
<organism evidence="1 2">
    <name type="scientific">Mucilaginibacter ginsenosidivorans</name>
    <dbReference type="NCBI Taxonomy" id="398053"/>
    <lineage>
        <taxon>Bacteria</taxon>
        <taxon>Pseudomonadati</taxon>
        <taxon>Bacteroidota</taxon>
        <taxon>Sphingobacteriia</taxon>
        <taxon>Sphingobacteriales</taxon>
        <taxon>Sphingobacteriaceae</taxon>
        <taxon>Mucilaginibacter</taxon>
    </lineage>
</organism>
<reference evidence="1 2" key="1">
    <citation type="journal article" date="2017" name="Curr. Microbiol.">
        <title>Mucilaginibacter ginsenosidivorans sp. nov., Isolated from Soil of Ginseng Field.</title>
        <authorList>
            <person name="Kim M.M."/>
            <person name="Siddiqi M.Z."/>
            <person name="Im W.T."/>
        </authorList>
    </citation>
    <scope>NUCLEOTIDE SEQUENCE [LARGE SCALE GENOMIC DNA]</scope>
    <source>
        <strain evidence="1 2">Gsoil 3017</strain>
    </source>
</reference>
<gene>
    <name evidence="1" type="ORF">FRZ54_08085</name>
</gene>
<dbReference type="EMBL" id="CP042436">
    <property type="protein sequence ID" value="QEC62550.1"/>
    <property type="molecule type" value="Genomic_DNA"/>
</dbReference>
<evidence type="ECO:0000313" key="2">
    <source>
        <dbReference type="Proteomes" id="UP000321479"/>
    </source>
</evidence>